<evidence type="ECO:0000259" key="1">
    <source>
        <dbReference type="Pfam" id="PF12773"/>
    </source>
</evidence>
<dbReference type="InterPro" id="IPR025874">
    <property type="entry name" value="DZR"/>
</dbReference>
<gene>
    <name evidence="2" type="ORF">F7D20_05155</name>
</gene>
<comment type="caution">
    <text evidence="2">The sequence shown here is derived from an EMBL/GenBank/DDBJ whole genome shotgun (WGS) entry which is preliminary data.</text>
</comment>
<protein>
    <recommendedName>
        <fullName evidence="1">DZANK-type domain-containing protein</fullName>
    </recommendedName>
</protein>
<evidence type="ECO:0000313" key="3">
    <source>
        <dbReference type="Proteomes" id="UP000384372"/>
    </source>
</evidence>
<dbReference type="Proteomes" id="UP000384372">
    <property type="component" value="Unassembled WGS sequence"/>
</dbReference>
<sequence length="318" mass="36025">MEKQSFQNIYKHQGISEQVNLQREEEEIHVSSCPNCGGMISSDMRFCEECGYSLLARDCPCCHKPVSAGMALCPHCMHPVNATRCSFCGEPKEADDLFCPNCGNPSKGIECPQCKTLNFRSFCRVCNTPLNEMARQAIEEAKNDPRMQKVWKLAMELADMQDSILFASEKDEMDDGAIDVLSDDDKELLNKYRNLFSHLGKAPISNNDKPILEEHSAPKIKKPSPKLHKCSPSVEDLRRKIEEMKAAMASIFPDTNATPEVQRNFICARKIQISEKVKSCWVCNYCGCRHNQPSECVREELGGEWEYRTKITEAEILT</sequence>
<proteinExistence type="predicted"/>
<organism evidence="2 3">
    <name type="scientific">Segatella copri</name>
    <dbReference type="NCBI Taxonomy" id="165179"/>
    <lineage>
        <taxon>Bacteria</taxon>
        <taxon>Pseudomonadati</taxon>
        <taxon>Bacteroidota</taxon>
        <taxon>Bacteroidia</taxon>
        <taxon>Bacteroidales</taxon>
        <taxon>Prevotellaceae</taxon>
        <taxon>Segatella</taxon>
    </lineage>
</organism>
<reference evidence="2 3" key="1">
    <citation type="submission" date="2019-09" db="EMBL/GenBank/DDBJ databases">
        <title>Distinct polysaccharide growth profiles of human intestinal Prevotella copri isolates.</title>
        <authorList>
            <person name="Fehlner-Peach H."/>
            <person name="Magnabosco C."/>
            <person name="Raghavan V."/>
            <person name="Scher J.U."/>
            <person name="Tett A."/>
            <person name="Cox L.M."/>
            <person name="Gottsegen C."/>
            <person name="Watters A."/>
            <person name="Wiltshire- Gordon J.D."/>
            <person name="Segata N."/>
            <person name="Bonneau R."/>
            <person name="Littman D.R."/>
        </authorList>
    </citation>
    <scope>NUCLEOTIDE SEQUENCE [LARGE SCALE GENOMIC DNA]</scope>
    <source>
        <strain evidence="3">iAQ1173</strain>
    </source>
</reference>
<dbReference type="AlphaFoldDB" id="A0A6A7WA45"/>
<dbReference type="Pfam" id="PF12773">
    <property type="entry name" value="DZR"/>
    <property type="match status" value="1"/>
</dbReference>
<dbReference type="RefSeq" id="WP_158463124.1">
    <property type="nucleotide sequence ID" value="NZ_VZAD01000042.1"/>
</dbReference>
<dbReference type="OrthoDB" id="1046899at2"/>
<accession>A0A6A7WA45</accession>
<dbReference type="EMBL" id="VZAD01000042">
    <property type="protein sequence ID" value="MQP11364.1"/>
    <property type="molecule type" value="Genomic_DNA"/>
</dbReference>
<keyword evidence="3" id="KW-1185">Reference proteome</keyword>
<name>A0A6A7WA45_9BACT</name>
<evidence type="ECO:0000313" key="2">
    <source>
        <dbReference type="EMBL" id="MQP11364.1"/>
    </source>
</evidence>
<feature type="domain" description="DZANK-type" evidence="1">
    <location>
        <begin position="33"/>
        <end position="76"/>
    </location>
</feature>